<dbReference type="InterPro" id="IPR001650">
    <property type="entry name" value="Helicase_C-like"/>
</dbReference>
<keyword evidence="14" id="KW-1185">Reference proteome</keyword>
<dbReference type="GO" id="GO:0003724">
    <property type="term" value="F:RNA helicase activity"/>
    <property type="evidence" value="ECO:0007669"/>
    <property type="project" value="UniProtKB-EC"/>
</dbReference>
<feature type="region of interest" description="Disordered" evidence="9">
    <location>
        <begin position="1"/>
        <end position="37"/>
    </location>
</feature>
<organism evidence="13 14">
    <name type="scientific">Crotalus adamanteus</name>
    <name type="common">Eastern diamondback rattlesnake</name>
    <dbReference type="NCBI Taxonomy" id="8729"/>
    <lineage>
        <taxon>Eukaryota</taxon>
        <taxon>Metazoa</taxon>
        <taxon>Chordata</taxon>
        <taxon>Craniata</taxon>
        <taxon>Vertebrata</taxon>
        <taxon>Euteleostomi</taxon>
        <taxon>Lepidosauria</taxon>
        <taxon>Squamata</taxon>
        <taxon>Bifurcata</taxon>
        <taxon>Unidentata</taxon>
        <taxon>Episquamata</taxon>
        <taxon>Toxicofera</taxon>
        <taxon>Serpentes</taxon>
        <taxon>Colubroidea</taxon>
        <taxon>Viperidae</taxon>
        <taxon>Crotalinae</taxon>
        <taxon>Crotalus</taxon>
    </lineage>
</organism>
<dbReference type="InterPro" id="IPR000629">
    <property type="entry name" value="RNA-helicase_DEAD-box_CS"/>
</dbReference>
<evidence type="ECO:0000259" key="10">
    <source>
        <dbReference type="PROSITE" id="PS51192"/>
    </source>
</evidence>
<keyword evidence="3" id="KW-0378">Hydrolase</keyword>
<evidence type="ECO:0000256" key="5">
    <source>
        <dbReference type="ARBA" id="ARBA00022840"/>
    </source>
</evidence>
<comment type="caution">
    <text evidence="13">The sequence shown here is derived from an EMBL/GenBank/DDBJ whole genome shotgun (WGS) entry which is preliminary data.</text>
</comment>
<dbReference type="AlphaFoldDB" id="A0AAW1BYE6"/>
<dbReference type="GO" id="GO:0005524">
    <property type="term" value="F:ATP binding"/>
    <property type="evidence" value="ECO:0007669"/>
    <property type="project" value="UniProtKB-KW"/>
</dbReference>
<evidence type="ECO:0000256" key="8">
    <source>
        <dbReference type="PROSITE-ProRule" id="PRU00552"/>
    </source>
</evidence>
<dbReference type="SMART" id="SM00490">
    <property type="entry name" value="HELICc"/>
    <property type="match status" value="1"/>
</dbReference>
<name>A0AAW1BYE6_CROAD</name>
<feature type="domain" description="DEAD-box RNA helicase Q" evidence="12">
    <location>
        <begin position="90"/>
        <end position="118"/>
    </location>
</feature>
<dbReference type="Pfam" id="PF00270">
    <property type="entry name" value="DEAD"/>
    <property type="match status" value="1"/>
</dbReference>
<dbReference type="Gene3D" id="3.40.50.800">
    <property type="entry name" value="Anticodon-binding domain"/>
    <property type="match status" value="1"/>
</dbReference>
<dbReference type="InterPro" id="IPR036621">
    <property type="entry name" value="Anticodon-bd_dom_sf"/>
</dbReference>
<comment type="catalytic activity">
    <reaction evidence="7">
        <text>ATP + H2O = ADP + phosphate + H(+)</text>
        <dbReference type="Rhea" id="RHEA:13065"/>
        <dbReference type="ChEBI" id="CHEBI:15377"/>
        <dbReference type="ChEBI" id="CHEBI:15378"/>
        <dbReference type="ChEBI" id="CHEBI:30616"/>
        <dbReference type="ChEBI" id="CHEBI:43474"/>
        <dbReference type="ChEBI" id="CHEBI:456216"/>
        <dbReference type="EC" id="3.6.4.13"/>
    </reaction>
</comment>
<evidence type="ECO:0000313" key="14">
    <source>
        <dbReference type="Proteomes" id="UP001474421"/>
    </source>
</evidence>
<keyword evidence="4" id="KW-0347">Helicase</keyword>
<reference evidence="13 14" key="1">
    <citation type="journal article" date="2024" name="Proc. Natl. Acad. Sci. U.S.A.">
        <title>The genetic regulatory architecture and epigenomic basis for age-related changes in rattlesnake venom.</title>
        <authorList>
            <person name="Hogan M.P."/>
            <person name="Holding M.L."/>
            <person name="Nystrom G.S."/>
            <person name="Colston T.J."/>
            <person name="Bartlett D.A."/>
            <person name="Mason A.J."/>
            <person name="Ellsworth S.A."/>
            <person name="Rautsaw R.M."/>
            <person name="Lawrence K.C."/>
            <person name="Strickland J.L."/>
            <person name="He B."/>
            <person name="Fraser P."/>
            <person name="Margres M.J."/>
            <person name="Gilbert D.M."/>
            <person name="Gibbs H.L."/>
            <person name="Parkinson C.L."/>
            <person name="Rokyta D.R."/>
        </authorList>
    </citation>
    <scope>NUCLEOTIDE SEQUENCE [LARGE SCALE GENOMIC DNA]</scope>
    <source>
        <strain evidence="13">DRR0105</strain>
    </source>
</reference>
<evidence type="ECO:0000256" key="2">
    <source>
        <dbReference type="ARBA" id="ARBA00022741"/>
    </source>
</evidence>
<dbReference type="CDD" id="cd18787">
    <property type="entry name" value="SF2_C_DEAD"/>
    <property type="match status" value="1"/>
</dbReference>
<dbReference type="InterPro" id="IPR004154">
    <property type="entry name" value="Anticodon-bd"/>
</dbReference>
<dbReference type="FunFam" id="3.40.50.300:FF:000079">
    <property type="entry name" value="probable ATP-dependent RNA helicase DDX17"/>
    <property type="match status" value="1"/>
</dbReference>
<evidence type="ECO:0000313" key="13">
    <source>
        <dbReference type="EMBL" id="KAK9407093.1"/>
    </source>
</evidence>
<dbReference type="InterPro" id="IPR014001">
    <property type="entry name" value="Helicase_ATP-bd"/>
</dbReference>
<feature type="domain" description="Helicase C-terminal" evidence="11">
    <location>
        <begin position="324"/>
        <end position="491"/>
    </location>
</feature>
<evidence type="ECO:0000256" key="4">
    <source>
        <dbReference type="ARBA" id="ARBA00022806"/>
    </source>
</evidence>
<feature type="compositionally biased region" description="Gly residues" evidence="9">
    <location>
        <begin position="12"/>
        <end position="29"/>
    </location>
</feature>
<dbReference type="EMBL" id="JAOTOJ010000002">
    <property type="protein sequence ID" value="KAK9407093.1"/>
    <property type="molecule type" value="Genomic_DNA"/>
</dbReference>
<dbReference type="PROSITE" id="PS00039">
    <property type="entry name" value="DEAD_ATP_HELICASE"/>
    <property type="match status" value="1"/>
</dbReference>
<protein>
    <recommendedName>
        <fullName evidence="1">RNA helicase</fullName>
        <ecNumber evidence="1">3.6.4.13</ecNumber>
    </recommendedName>
</protein>
<dbReference type="Gene3D" id="3.30.930.10">
    <property type="entry name" value="Bira Bifunctional Protein, Domain 2"/>
    <property type="match status" value="1"/>
</dbReference>
<feature type="compositionally biased region" description="Basic and acidic residues" evidence="9">
    <location>
        <begin position="1"/>
        <end position="11"/>
    </location>
</feature>
<dbReference type="EC" id="3.6.4.13" evidence="1"/>
<dbReference type="SUPFAM" id="SSF52954">
    <property type="entry name" value="Class II aaRS ABD-related"/>
    <property type="match status" value="1"/>
</dbReference>
<dbReference type="PROSITE" id="PS51194">
    <property type="entry name" value="HELICASE_CTER"/>
    <property type="match status" value="1"/>
</dbReference>
<dbReference type="InterPro" id="IPR042064">
    <property type="entry name" value="POLG2_C"/>
</dbReference>
<accession>A0AAW1BYE6</accession>
<dbReference type="CDD" id="cd02426">
    <property type="entry name" value="Pol_gamma_b_Cterm"/>
    <property type="match status" value="1"/>
</dbReference>
<feature type="domain" description="Helicase ATP-binding" evidence="10">
    <location>
        <begin position="121"/>
        <end position="296"/>
    </location>
</feature>
<dbReference type="InterPro" id="IPR027417">
    <property type="entry name" value="P-loop_NTPase"/>
</dbReference>
<keyword evidence="6" id="KW-0694">RNA-binding</keyword>
<dbReference type="GO" id="GO:0016787">
    <property type="term" value="F:hydrolase activity"/>
    <property type="evidence" value="ECO:0007669"/>
    <property type="project" value="UniProtKB-KW"/>
</dbReference>
<feature type="short sequence motif" description="Q motif" evidence="8">
    <location>
        <begin position="90"/>
        <end position="118"/>
    </location>
</feature>
<dbReference type="Pfam" id="PF00271">
    <property type="entry name" value="Helicase_C"/>
    <property type="match status" value="1"/>
</dbReference>
<dbReference type="PANTHER" id="PTHR47958">
    <property type="entry name" value="ATP-DEPENDENT RNA HELICASE DBP3"/>
    <property type="match status" value="1"/>
</dbReference>
<dbReference type="SMART" id="SM00487">
    <property type="entry name" value="DEXDc"/>
    <property type="match status" value="1"/>
</dbReference>
<evidence type="ECO:0000256" key="3">
    <source>
        <dbReference type="ARBA" id="ARBA00022801"/>
    </source>
</evidence>
<dbReference type="SUPFAM" id="SSF52540">
    <property type="entry name" value="P-loop containing nucleoside triphosphate hydrolases"/>
    <property type="match status" value="1"/>
</dbReference>
<dbReference type="Proteomes" id="UP001474421">
    <property type="component" value="Unassembled WGS sequence"/>
</dbReference>
<dbReference type="PROSITE" id="PS51195">
    <property type="entry name" value="Q_MOTIF"/>
    <property type="match status" value="1"/>
</dbReference>
<dbReference type="InterPro" id="IPR045864">
    <property type="entry name" value="aa-tRNA-synth_II/BPL/LPL"/>
</dbReference>
<dbReference type="FunFam" id="3.40.50.300:FF:000008">
    <property type="entry name" value="ATP-dependent RNA helicase RhlB"/>
    <property type="match status" value="1"/>
</dbReference>
<evidence type="ECO:0000256" key="1">
    <source>
        <dbReference type="ARBA" id="ARBA00012552"/>
    </source>
</evidence>
<evidence type="ECO:0000259" key="12">
    <source>
        <dbReference type="PROSITE" id="PS51195"/>
    </source>
</evidence>
<dbReference type="Pfam" id="PF03129">
    <property type="entry name" value="HGTP_anticodon"/>
    <property type="match status" value="1"/>
</dbReference>
<dbReference type="SUPFAM" id="SSF55681">
    <property type="entry name" value="Class II aaRS and biotin synthetases"/>
    <property type="match status" value="1"/>
</dbReference>
<dbReference type="InterPro" id="IPR014014">
    <property type="entry name" value="RNA_helicase_DEAD_Q_motif"/>
</dbReference>
<gene>
    <name evidence="13" type="ORF">NXF25_005867</name>
</gene>
<dbReference type="GO" id="GO:0003723">
    <property type="term" value="F:RNA binding"/>
    <property type="evidence" value="ECO:0007669"/>
    <property type="project" value="UniProtKB-KW"/>
</dbReference>
<sequence>MPGYSSERDRGFGGPRFGGSRGGSLGGKKFGNPGEKLTKKKWNLDELPKFEKNFYQEHPDVARRAMQEIEQYRASKEITVKGHNCPKPVMNFYEANFPANVMEVIQRQNFTEPTAIQAQGWPVALSGLDMVGVAQTGSGKTLSYLLPAIVHINHQPFLERGDGPICLVLAPTRELAQQVQQVAAEYGRACRLKSTCIYGGAPKGPQIRDLERGVEICIATPGRLIDFLEAGKTNLRRCTYLVLDEADRMLDMGFEPQIRKIVEQIRPDRQTLMWSATWPKEVRQLAEDFLKEYVHINIGALELSANHNILQIVDVCHDVEKDDKLIRLMEEIMSEKENKTIVFVETKRRCDDLTRKMRRDGWPAMGIHGDKSQQERDWVLNEFKHGKAPILIATDVASRGLDVEDVKFVINYDYPNSSEDYIHRIGRTARSTKTGTAYTFFTPNNIKQTEAQVVPEGTDVTDTLRCCQTEDHVCRAKRRMRISISLPEDVSYMWLGRCSRWGCLCLANSGVSITRSGGRGSGCPVSGRPLSFLHRRSRKRRRERQPGAPWGEQLDSLKLLAGSRAGPSQLFRGSAVPLVAQSRLCLSSSSSSSGNGSRDHAGEECGEAALAACQRRHFLRGGGEDGKQTWASYLRGDHPAFGPLGVALKKNLAAQWWEAVVVFREHVLGVEGPARLGPAADYGPLGEALRLVHPRTVGETLQEAESDGEQPLVALQKMLARSGMLRDNLLHGALEHYIDCLELVNQRLPFGIAQIGVCFHPNDTNPMRTVERTMASLVWYSSARTAGQWLGYWLRQRLQWWRKFATSPSNFSSGPCNEEGRKGNNLYYNFPWGKETIETLQMLGDHELLQMYPGNVSRLHGRDGRKHVVPHVLSLNGNLDSGVLAYLYDSMQVSENGLTKKKALQRKVLKLHPCLAPFIVALDMGRGPTVELRQVCQELFKELLENETTVWPGYLETMQSSLEQLYTKYDEMGVLFTILISDATLENGLVQLRSRDTTLKETMHISRLKDFLIKYMSAAKNT</sequence>
<keyword evidence="5" id="KW-0067">ATP-binding</keyword>
<evidence type="ECO:0000259" key="11">
    <source>
        <dbReference type="PROSITE" id="PS51194"/>
    </source>
</evidence>
<dbReference type="PROSITE" id="PS51192">
    <property type="entry name" value="HELICASE_ATP_BIND_1"/>
    <property type="match status" value="1"/>
</dbReference>
<evidence type="ECO:0000256" key="6">
    <source>
        <dbReference type="ARBA" id="ARBA00022884"/>
    </source>
</evidence>
<keyword evidence="2" id="KW-0547">Nucleotide-binding</keyword>
<evidence type="ECO:0000256" key="7">
    <source>
        <dbReference type="ARBA" id="ARBA00047984"/>
    </source>
</evidence>
<proteinExistence type="predicted"/>
<evidence type="ECO:0000256" key="9">
    <source>
        <dbReference type="SAM" id="MobiDB-lite"/>
    </source>
</evidence>
<dbReference type="Gene3D" id="3.40.50.300">
    <property type="entry name" value="P-loop containing nucleotide triphosphate hydrolases"/>
    <property type="match status" value="2"/>
</dbReference>
<dbReference type="InterPro" id="IPR011545">
    <property type="entry name" value="DEAD/DEAH_box_helicase_dom"/>
</dbReference>